<dbReference type="PANTHER" id="PTHR12215:SF10">
    <property type="entry name" value="L-AMINOADIPATE-SEMIALDEHYDE DEHYDROGENASE-PHOSPHOPANTETHEINYL TRANSFERASE"/>
    <property type="match status" value="1"/>
</dbReference>
<evidence type="ECO:0000313" key="4">
    <source>
        <dbReference type="EMBL" id="SIQ31758.1"/>
    </source>
</evidence>
<evidence type="ECO:0000259" key="3">
    <source>
        <dbReference type="Pfam" id="PF01648"/>
    </source>
</evidence>
<gene>
    <name evidence="4" type="ORF">SAMN05421647_103496</name>
</gene>
<dbReference type="AlphaFoldDB" id="A0A1N6RSG0"/>
<protein>
    <submittedName>
        <fullName evidence="4">4'-phosphopantetheinyl transferase</fullName>
    </submittedName>
</protein>
<dbReference type="RefSeq" id="WP_076462612.1">
    <property type="nucleotide sequence ID" value="NZ_FTMN01000003.1"/>
</dbReference>
<dbReference type="GO" id="GO:0000287">
    <property type="term" value="F:magnesium ion binding"/>
    <property type="evidence" value="ECO:0007669"/>
    <property type="project" value="InterPro"/>
</dbReference>
<dbReference type="InterPro" id="IPR050559">
    <property type="entry name" value="P-Pant_transferase_sf"/>
</dbReference>
<dbReference type="GO" id="GO:0005829">
    <property type="term" value="C:cytosol"/>
    <property type="evidence" value="ECO:0007669"/>
    <property type="project" value="TreeGrafter"/>
</dbReference>
<comment type="similarity">
    <text evidence="1">Belongs to the P-Pant transferase superfamily. Gsp/Sfp/HetI/AcpT family.</text>
</comment>
<reference evidence="4 5" key="1">
    <citation type="submission" date="2017-01" db="EMBL/GenBank/DDBJ databases">
        <authorList>
            <person name="Mah S.A."/>
            <person name="Swanson W.J."/>
            <person name="Moy G.W."/>
            <person name="Vacquier V.D."/>
        </authorList>
    </citation>
    <scope>NUCLEOTIDE SEQUENCE [LARGE SCALE GENOMIC DNA]</scope>
    <source>
        <strain evidence="4 5">DSM 7027</strain>
    </source>
</reference>
<keyword evidence="5" id="KW-1185">Reference proteome</keyword>
<dbReference type="STRING" id="49186.SAMN05421647_103496"/>
<name>A0A1N6RSG0_9GAMM</name>
<feature type="domain" description="4'-phosphopantetheinyl transferase" evidence="3">
    <location>
        <begin position="111"/>
        <end position="180"/>
    </location>
</feature>
<proteinExistence type="inferred from homology"/>
<dbReference type="Proteomes" id="UP000186895">
    <property type="component" value="Unassembled WGS sequence"/>
</dbReference>
<organism evidence="4 5">
    <name type="scientific">Marinobacterium stanieri</name>
    <dbReference type="NCBI Taxonomy" id="49186"/>
    <lineage>
        <taxon>Bacteria</taxon>
        <taxon>Pseudomonadati</taxon>
        <taxon>Pseudomonadota</taxon>
        <taxon>Gammaproteobacteria</taxon>
        <taxon>Oceanospirillales</taxon>
        <taxon>Oceanospirillaceae</taxon>
        <taxon>Marinobacterium</taxon>
    </lineage>
</organism>
<sequence>MHTDSVLSVRLWYTRAEQLSITQQQSCLARLPEAQQRHFLTLRTDKRRQEYLFSRLLICTALSQVYSKPPDSWIIQDRPHAKPEIANLPVSVYISLSHSRQLIGFALSESPVGLDIEYRAKRNNLKALAAEFMTLSELHKLPPDSSKQHDYFYRLWCAKEAVYKALPRDRQLNTPLSTIDYAGLAAGDTNWHLHEHHIGAFQSSLVTPRLTTQPSLITRTLQLV</sequence>
<dbReference type="EMBL" id="FTMN01000003">
    <property type="protein sequence ID" value="SIQ31758.1"/>
    <property type="molecule type" value="Genomic_DNA"/>
</dbReference>
<dbReference type="GO" id="GO:0019878">
    <property type="term" value="P:lysine biosynthetic process via aminoadipic acid"/>
    <property type="evidence" value="ECO:0007669"/>
    <property type="project" value="TreeGrafter"/>
</dbReference>
<dbReference type="Pfam" id="PF01648">
    <property type="entry name" value="ACPS"/>
    <property type="match status" value="1"/>
</dbReference>
<dbReference type="PANTHER" id="PTHR12215">
    <property type="entry name" value="PHOSPHOPANTETHEINE TRANSFERASE"/>
    <property type="match status" value="1"/>
</dbReference>
<dbReference type="InterPro" id="IPR037143">
    <property type="entry name" value="4-PPantetheinyl_Trfase_dom_sf"/>
</dbReference>
<evidence type="ECO:0000313" key="5">
    <source>
        <dbReference type="Proteomes" id="UP000186895"/>
    </source>
</evidence>
<dbReference type="InterPro" id="IPR008278">
    <property type="entry name" value="4-PPantetheinyl_Trfase_dom"/>
</dbReference>
<dbReference type="SUPFAM" id="SSF56214">
    <property type="entry name" value="4'-phosphopantetheinyl transferase"/>
    <property type="match status" value="2"/>
</dbReference>
<accession>A0A1N6RSG0</accession>
<dbReference type="GO" id="GO:0008897">
    <property type="term" value="F:holo-[acyl-carrier-protein] synthase activity"/>
    <property type="evidence" value="ECO:0007669"/>
    <property type="project" value="InterPro"/>
</dbReference>
<evidence type="ECO:0000256" key="1">
    <source>
        <dbReference type="ARBA" id="ARBA00010990"/>
    </source>
</evidence>
<evidence type="ECO:0000256" key="2">
    <source>
        <dbReference type="ARBA" id="ARBA00022679"/>
    </source>
</evidence>
<keyword evidence="2 4" id="KW-0808">Transferase</keyword>
<dbReference type="Gene3D" id="3.90.470.20">
    <property type="entry name" value="4'-phosphopantetheinyl transferase domain"/>
    <property type="match status" value="1"/>
</dbReference>